<dbReference type="EC" id="6.2.1.26" evidence="7"/>
<dbReference type="FunFam" id="3.30.300.30:FF:000015">
    <property type="entry name" value="Nonribosomal peptide synthase SidD"/>
    <property type="match status" value="2"/>
</dbReference>
<dbReference type="Gene3D" id="3.30.300.30">
    <property type="match status" value="3"/>
</dbReference>
<keyword evidence="9" id="KW-1185">Reference proteome</keyword>
<dbReference type="FunFam" id="3.40.50.12780:FF:000012">
    <property type="entry name" value="Non-ribosomal peptide synthetase"/>
    <property type="match status" value="3"/>
</dbReference>
<reference evidence="6 9" key="3">
    <citation type="journal article" date="2017" name="Nat. Microbiol.">
        <title>Natural product diversity associated with the nematode symbionts Photorhabdus and Xenorhabdus.</title>
        <authorList>
            <person name="Tobias N.J."/>
            <person name="Wolff H."/>
            <person name="Djahanschiri B."/>
            <person name="Grundmann F."/>
            <person name="Kronenwerth M."/>
            <person name="Shi Y.M."/>
            <person name="Simonyi S."/>
            <person name="Grun P."/>
            <person name="Shapiro-Ilan D."/>
            <person name="Pidot S.J."/>
            <person name="Stinear T.P."/>
            <person name="Ebersberger I."/>
            <person name="Bode H.B."/>
        </authorList>
    </citation>
    <scope>NUCLEOTIDE SEQUENCE [LARGE SCALE GENOMIC DNA]</scope>
    <source>
        <strain evidence="6 9">DSM 16336</strain>
    </source>
</reference>
<dbReference type="InterPro" id="IPR023213">
    <property type="entry name" value="CAT-like_dom_sf"/>
</dbReference>
<evidence type="ECO:0000256" key="2">
    <source>
        <dbReference type="ARBA" id="ARBA00022450"/>
    </source>
</evidence>
<keyword evidence="3" id="KW-0597">Phosphoprotein</keyword>
<dbReference type="Gene3D" id="3.30.559.30">
    <property type="entry name" value="Nonribosomal peptide synthetase, condensation domain"/>
    <property type="match status" value="3"/>
</dbReference>
<dbReference type="RefSeq" id="WP_099137650.1">
    <property type="nucleotide sequence ID" value="NZ_CAWRBJ010000001.1"/>
</dbReference>
<keyword evidence="7" id="KW-0436">Ligase</keyword>
<dbReference type="NCBIfam" id="TIGR01733">
    <property type="entry name" value="AA-adenyl-dom"/>
    <property type="match status" value="3"/>
</dbReference>
<dbReference type="PANTHER" id="PTHR45527">
    <property type="entry name" value="NONRIBOSOMAL PEPTIDE SYNTHETASE"/>
    <property type="match status" value="1"/>
</dbReference>
<gene>
    <name evidence="6" type="ORF">Xinn_02120</name>
    <name evidence="7" type="ORF">XIS1_1690010</name>
</gene>
<dbReference type="Proteomes" id="UP000224871">
    <property type="component" value="Unassembled WGS sequence"/>
</dbReference>
<dbReference type="GO" id="GO:0008756">
    <property type="term" value="F:o-succinylbenzoate-CoA ligase activity"/>
    <property type="evidence" value="ECO:0007669"/>
    <property type="project" value="UniProtKB-EC"/>
</dbReference>
<dbReference type="Gene3D" id="2.30.38.10">
    <property type="entry name" value="Luciferase, Domain 3"/>
    <property type="match status" value="3"/>
</dbReference>
<dbReference type="Proteomes" id="UP000196435">
    <property type="component" value="Unassembled WGS sequence"/>
</dbReference>
<evidence type="ECO:0000256" key="1">
    <source>
        <dbReference type="ARBA" id="ARBA00001957"/>
    </source>
</evidence>
<dbReference type="InterPro" id="IPR036736">
    <property type="entry name" value="ACP-like_sf"/>
</dbReference>
<dbReference type="InterPro" id="IPR006162">
    <property type="entry name" value="Ppantetheine_attach_site"/>
</dbReference>
<dbReference type="GO" id="GO:0005737">
    <property type="term" value="C:cytoplasm"/>
    <property type="evidence" value="ECO:0007669"/>
    <property type="project" value="TreeGrafter"/>
</dbReference>
<dbReference type="Gene3D" id="3.40.50.980">
    <property type="match status" value="6"/>
</dbReference>
<dbReference type="CDD" id="cd17646">
    <property type="entry name" value="A_NRPS_AB3403-like"/>
    <property type="match status" value="1"/>
</dbReference>
<sequence>MSQRHNSSSAHGFPESSSATDNNSSPLFHPLSSVQQAIWFDQVSHPEHTDYHIGFFIGIEGEFNEALFIRAFDTIVGHRDSLRLQFINTHTLPTQIVADSLPVSVSIHDFSSYPDAEVRAKQHLDARFSHPFYLNGMLWRSELLKVNNTHWYWHFCCHHLILDGSSLFILLDDVINAYNCLVKGEPLDKSFPSYLDFIKDEQTYLTSRNYTDHLQFWLKRYENLPSPLLNPVKPNQTIQHRQGQPVLWPIEQTLLERIKNIAAEQGSSILYVIYAVLACYFSRTTGVDEIVIGVPTHNRKNPRQKETIGVFTSLLPIKVNISPEDTFRDVMHKAKAEMRSCYKYHRVPIVELNRQTHCQQKTGRSQLFDISLSFESFKTNLHLVQEGASVTCFKIQNNTPSLLAVRIKQYTGTALPEDAANFVAIEFNYSSDYLNTTEVTTLRSRFAALLDAALTSPDIPIMHLPVLPEEERQKVLVDFNTTQADFPQEMMIHQLFEAQVQRSPDAIAVVFENQFLSYAALNRRANQLAHYLISLGVKPDDRVAVCVERNLDIIVSFLGILKAGGAYVPLDSTYPVKRLNWMLDDSAPRVLITQNALANQLSHQTTTIVLDIRQPFLTNQPEHNPNLQSIGLTSHHLAYVIYTSGSTGQPKGVMIEHHSLCNIISTQKEALDITPNSRVLQFASNSSDSSIWEFCLTLLTGACLYLAKPAHLRPGEMLFQYLETHRITHVPFLTPTALMVMKALPATVEVLVVAGEACPLTLVKRWAGGRKMFNGYGPTEATITVTLHLCDSQTENIMPIGRPIANTQIYILDSHDQIVPMGVTGELYIGGVSVARGYLNRPDLTAERFLPDPFSDKPNARMYKTGDLGRWLPDGVIEYLGRNDFQIKLRGFRIELAEIENHLTQCDGVHEAVVLVCGDQPDEKWLAAYIIAEPNTELTPGALHRQLGQYLAAYMIPRAFVVLDAFPFTPNGKLDRQRLPIPEQDAFITRHYAAPTGEAEIALSQIWQTLLGIARVSRHDHFFELGGHSLRAVSLIEQLHGLGWVLDIRNVFATPILKEMAKAMSTKTVKPAIKQGDATDFTVPPNFIPAGCHTITPDMLTLVSLSQSEIDTIVATVSGGAANIQDIYPLTPPQEGILFHSLYQAQSEIHGDTYLLRTLLAFNTRDRLNHFLAAVQQVINRHDSLRTAVCWQELTQPVQVVWRQATLNINTFTVSDSGQDAPSQLLAHTDLHRQRLNLNQAPLFSADIAYDPYKDEWLLVLRFHHLVSDHITLELMIAEISQLLSVRDEAHHLVTLPPVQPYRNFVAQTLRQPASIHENYFRDKLADIDTPTILFGISDIHSRNKQVTESSHYLDALLTKAIHKQSQRQGVNPSVLFHVALAQVLAKINGSEDVVFGTVLLGRLGRMKNNAVINQMMGLFINTLPIRFRLTDNSPQKIVRETYHYLMELLEHEQAPLTLAQRCSGVAPPLPLFNTLLNYRHSRSETPFDNWEDIRQIMIQSEGNYPFYLAVDDLNEKFRLVCQTVSGIDPTQLLTYITTALTGLVEALATEPQKPLSDITILPARERQQLLRDFNATYSDFTQSAFKRSAFKEYNNVVQSDPASRFLIHKLFEAQAQRTPDATAVVFEEHSLSYRELNQRANHLAHYLIAQDIHPDDRVALCTERSLNMIIGVLGILKSGAAYVPLEPTYPTERLAYILADAAPVLLLTQNTVKNRLNCTIPTVILDDFTQSCISPESINNPDIRTLGLTSHHLAYIIYTSGSTGQPKGVMVEHRSVCNYLLWALEYGLTEQQQDGIVSSPLAFDATVTSLYLPILCGGKIHLLRDGQELTGLLPLLLSLKSGALVKITPSHFSAIGQELKATGRTCPAHCFVVAGETLPSNTVALWNELSPDSRIINEYGPTETTVGCTIFDTQHPSCFIDNVPIGHPIANTRIYILDQHGDPVPIGVEGELYIGGNGVARGYLNQPELTAERFLPDHFSTKADARLYKTGDLGRWLPDGTIEYLGRNDFQVKLRGFRIELREIETKLREYSGVRDAVVIIREHCLNNDGLNNDGLNNDGLNNDRLNNNGLNKEGLNKNDLMNDKHLIAYVQPQPDTVLTPAELRHHLAQQFTEYMLPSAFVILDAFPLTHNGKLNRQALPAPEQNAFVTRNYAAPMSTRETVLAEIWQTLLGPERVGRYDHFFELGGHSLTAVNLLEQLRSRGWSLDLSAVFARPVLADMAEKIQAIQDKNADSTVPPNLIPAECTTITPDMLSLVSLSQHEIDIIATTVTGGAANIQDIYPLAPLQEGILFHYMMQQQGDTYLLRHLLTFDSRIRLDTFLAALQQIINRHDILRTSFYWEELSQPVQIVWRQAPLHIKAFVPDDESDIQAQLLAYTDPLRRRMDIRQAPLFAIDIAYESHRNEWLLALSFHHLVNDNITVRVIINEMHKLLHNSAAPLTIPLPYRNFVAQSLRVSLAEYEAYFRELLADVDTPTAPFGIVNVHSENNPVTAVTQSLDTALSRAIRLQANRQGVSASVLFHVAWARVLAKISGQEEVIFGTVLLGHMQENTETEQGIGLFINTLPIRIRLMNNSVQDIVQATYQSLIGLLEHEQAPLALVQRCSGIKPPLPLFSTLLNYRHNQQDMTLDTWEGIRLKLIPERTNYPVTLSVDDLVETFQLVALSVDSIEPNRLINYMTVTLSGLVKALESAPQQAISNITILPAAERQQLLTGFNTTKKEYPQDKLIQQLFETQAQRTPDNIAVIFEEQSLRYEELNRRANRLAHYLIAQGIKPDDRIAICAERSLEMVIMLLAILKAGAAYVPLNPEYPTNHLEHILTDSEPALILSHHGLQRHLPGTTVPLLIWENQIWENRIREDKKFQPYSENQWEENPSVADLGLTSRNLAYVLYTSGSTGLPKGVMNEHRAVINRLLWAKDEYQLAQDDRVLQKTPFSFDVSVWEFFLPLLSGAQLVMARPDGHKDPRYLQEEIEARGITTIHFVPSMLQSFIHFTPPECCASLRQILCSGEPLTYSLQQQCQVHFPDSALHNLYGPTEAAIDVTAWRCNAEKHVGLVPIGYPIANTQIYILDKYQQAVPVGVTGEIYIGGIGVARGYLNRPELTAKQFIHDPFSPYPDARMYKSGDLGRWLPDGSIDYQGRNDFLIKIRGVRIEPGEIEAKLRQYPGVRDAVVIAREQQSGDKRLIAYVLTAYALTGQKMSEPETEPVPAILYRHLSKQLPDYMLPDAFVTLDTFPLTLSGKLDRQALPEPDQFAIVTSGYEPPVGDIETTLVQIWQKLLKIEQIGRHDNFFELGGNSLIMMQLIVHIQTQFFINITIAELFNFPTLREQASVILSIQINTLGEENPEALKNISDLMSPEELAKIVNRSIDK</sequence>
<dbReference type="Pfam" id="PF00668">
    <property type="entry name" value="Condensation"/>
    <property type="match status" value="3"/>
</dbReference>
<evidence type="ECO:0000313" key="6">
    <source>
        <dbReference type="EMBL" id="PHM35753.1"/>
    </source>
</evidence>
<feature type="domain" description="Carrier" evidence="5">
    <location>
        <begin position="994"/>
        <end position="1068"/>
    </location>
</feature>
<dbReference type="GO" id="GO:0043041">
    <property type="term" value="P:amino acid activation for nonribosomal peptide biosynthetic process"/>
    <property type="evidence" value="ECO:0007669"/>
    <property type="project" value="TreeGrafter"/>
</dbReference>
<dbReference type="SUPFAM" id="SSF56801">
    <property type="entry name" value="Acetyl-CoA synthetase-like"/>
    <property type="match status" value="3"/>
</dbReference>
<dbReference type="EMBL" id="NIBU01000021">
    <property type="protein sequence ID" value="PHM35753.1"/>
    <property type="molecule type" value="Genomic_DNA"/>
</dbReference>
<dbReference type="InterPro" id="IPR000873">
    <property type="entry name" value="AMP-dep_synth/lig_dom"/>
</dbReference>
<dbReference type="Pfam" id="PF13193">
    <property type="entry name" value="AMP-binding_C"/>
    <property type="match status" value="3"/>
</dbReference>
<evidence type="ECO:0000259" key="5">
    <source>
        <dbReference type="PROSITE" id="PS50075"/>
    </source>
</evidence>
<dbReference type="GO" id="GO:0031177">
    <property type="term" value="F:phosphopantetheine binding"/>
    <property type="evidence" value="ECO:0007669"/>
    <property type="project" value="TreeGrafter"/>
</dbReference>
<reference evidence="8" key="2">
    <citation type="submission" date="2016-12" db="EMBL/GenBank/DDBJ databases">
        <authorList>
            <person name="Gaudriault S."/>
        </authorList>
    </citation>
    <scope>NUCLEOTIDE SEQUENCE [LARGE SCALE GENOMIC DNA]</scope>
    <source>
        <strain evidence="8">HGB1681 (deposited as PTA-6826 in the American Type Culture Collection)</strain>
    </source>
</reference>
<dbReference type="InterPro" id="IPR020845">
    <property type="entry name" value="AMP-binding_CS"/>
</dbReference>
<dbReference type="CDD" id="cd19544">
    <property type="entry name" value="E-C_NRPS"/>
    <property type="match status" value="2"/>
</dbReference>
<evidence type="ECO:0000313" key="9">
    <source>
        <dbReference type="Proteomes" id="UP000224871"/>
    </source>
</evidence>
<dbReference type="InterPro" id="IPR009081">
    <property type="entry name" value="PP-bd_ACP"/>
</dbReference>
<evidence type="ECO:0000313" key="8">
    <source>
        <dbReference type="Proteomes" id="UP000196435"/>
    </source>
</evidence>
<dbReference type="PROSITE" id="PS50075">
    <property type="entry name" value="CARRIER"/>
    <property type="match status" value="3"/>
</dbReference>
<dbReference type="InterPro" id="IPR025110">
    <property type="entry name" value="AMP-bd_C"/>
</dbReference>
<dbReference type="SUPFAM" id="SSF52777">
    <property type="entry name" value="CoA-dependent acyltransferases"/>
    <property type="match status" value="6"/>
</dbReference>
<dbReference type="FunFam" id="2.30.38.10:FF:000001">
    <property type="entry name" value="Non-ribosomal peptide synthetase PvdI"/>
    <property type="match status" value="3"/>
</dbReference>
<dbReference type="InterPro" id="IPR010071">
    <property type="entry name" value="AA_adenyl_dom"/>
</dbReference>
<dbReference type="EMBL" id="FTLG01000078">
    <property type="protein sequence ID" value="SIP72925.1"/>
    <property type="molecule type" value="Genomic_DNA"/>
</dbReference>
<feature type="domain" description="Carrier" evidence="5">
    <location>
        <begin position="2156"/>
        <end position="2230"/>
    </location>
</feature>
<dbReference type="NCBIfam" id="NF003417">
    <property type="entry name" value="PRK04813.1"/>
    <property type="match status" value="4"/>
</dbReference>
<protein>
    <submittedName>
        <fullName evidence="6">Amino acid adenylation</fullName>
    </submittedName>
    <submittedName>
        <fullName evidence="7">Non-ribosomal peptide synthetase</fullName>
        <ecNumber evidence="7">6.2.1.26</ecNumber>
    </submittedName>
</protein>
<dbReference type="FunFam" id="3.40.50.980:FF:000002">
    <property type="entry name" value="Enterobactin synthetase component F"/>
    <property type="match status" value="1"/>
</dbReference>
<dbReference type="Gene3D" id="3.30.559.10">
    <property type="entry name" value="Chloramphenicol acetyltransferase-like domain"/>
    <property type="match status" value="3"/>
</dbReference>
<dbReference type="Gene3D" id="1.10.1200.10">
    <property type="entry name" value="ACP-like"/>
    <property type="match status" value="3"/>
</dbReference>
<feature type="region of interest" description="Disordered" evidence="4">
    <location>
        <begin position="1"/>
        <end position="26"/>
    </location>
</feature>
<dbReference type="CDD" id="cd05930">
    <property type="entry name" value="A_NRPS"/>
    <property type="match status" value="1"/>
</dbReference>
<dbReference type="Pfam" id="PF00550">
    <property type="entry name" value="PP-binding"/>
    <property type="match status" value="3"/>
</dbReference>
<dbReference type="FunFam" id="1.10.1200.10:FF:000005">
    <property type="entry name" value="Nonribosomal peptide synthetase 1"/>
    <property type="match status" value="3"/>
</dbReference>
<comment type="cofactor">
    <cofactor evidence="1">
        <name>pantetheine 4'-phosphate</name>
        <dbReference type="ChEBI" id="CHEBI:47942"/>
    </cofactor>
</comment>
<dbReference type="OrthoDB" id="134488at2"/>
<dbReference type="InterPro" id="IPR045851">
    <property type="entry name" value="AMP-bd_C_sf"/>
</dbReference>
<name>A0A1N6MVN4_9GAMM</name>
<evidence type="ECO:0000256" key="3">
    <source>
        <dbReference type="ARBA" id="ARBA00022553"/>
    </source>
</evidence>
<dbReference type="GO" id="GO:0044550">
    <property type="term" value="P:secondary metabolite biosynthetic process"/>
    <property type="evidence" value="ECO:0007669"/>
    <property type="project" value="TreeGrafter"/>
</dbReference>
<feature type="domain" description="Carrier" evidence="5">
    <location>
        <begin position="3262"/>
        <end position="3337"/>
    </location>
</feature>
<dbReference type="PROSITE" id="PS00455">
    <property type="entry name" value="AMP_BINDING"/>
    <property type="match status" value="3"/>
</dbReference>
<dbReference type="PROSITE" id="PS00012">
    <property type="entry name" value="PHOSPHOPANTETHEINE"/>
    <property type="match status" value="2"/>
</dbReference>
<evidence type="ECO:0000313" key="7">
    <source>
        <dbReference type="EMBL" id="SIP72925.1"/>
    </source>
</evidence>
<dbReference type="Pfam" id="PF00501">
    <property type="entry name" value="AMP-binding"/>
    <property type="match status" value="3"/>
</dbReference>
<evidence type="ECO:0000256" key="4">
    <source>
        <dbReference type="SAM" id="MobiDB-lite"/>
    </source>
</evidence>
<accession>A0A1N6MVN4</accession>
<dbReference type="PANTHER" id="PTHR45527:SF1">
    <property type="entry name" value="FATTY ACID SYNTHASE"/>
    <property type="match status" value="1"/>
</dbReference>
<dbReference type="SUPFAM" id="SSF47336">
    <property type="entry name" value="ACP-like"/>
    <property type="match status" value="3"/>
</dbReference>
<organism evidence="7 8">
    <name type="scientific">Xenorhabdus innexi</name>
    <dbReference type="NCBI Taxonomy" id="290109"/>
    <lineage>
        <taxon>Bacteria</taxon>
        <taxon>Pseudomonadati</taxon>
        <taxon>Pseudomonadota</taxon>
        <taxon>Gammaproteobacteria</taxon>
        <taxon>Enterobacterales</taxon>
        <taxon>Morganellaceae</taxon>
        <taxon>Xenorhabdus</taxon>
    </lineage>
</organism>
<proteinExistence type="predicted"/>
<dbReference type="InterPro" id="IPR001242">
    <property type="entry name" value="Condensation_dom"/>
</dbReference>
<dbReference type="CDD" id="cd17652">
    <property type="entry name" value="A_NRPS_CmdD_like"/>
    <property type="match status" value="1"/>
</dbReference>
<reference evidence="7" key="1">
    <citation type="submission" date="2016-12" db="EMBL/GenBank/DDBJ databases">
        <authorList>
            <person name="Song W.-J."/>
            <person name="Kurnit D.M."/>
        </authorList>
    </citation>
    <scope>NUCLEOTIDE SEQUENCE [LARGE SCALE GENOMIC DNA]</scope>
    <source>
        <strain evidence="7">HGB1681</strain>
    </source>
</reference>
<keyword evidence="2" id="KW-0596">Phosphopantetheine</keyword>
<dbReference type="FunFam" id="3.40.50.980:FF:000001">
    <property type="entry name" value="Non-ribosomal peptide synthetase"/>
    <property type="match status" value="3"/>
</dbReference>